<accession>A0A2C6L3Y5</accession>
<evidence type="ECO:0000313" key="1">
    <source>
        <dbReference type="EMBL" id="PHJ23049.1"/>
    </source>
</evidence>
<dbReference type="Proteomes" id="UP000221165">
    <property type="component" value="Unassembled WGS sequence"/>
</dbReference>
<proteinExistence type="predicted"/>
<dbReference type="AlphaFoldDB" id="A0A2C6L3Y5"/>
<organism evidence="1 2">
    <name type="scientific">Cystoisospora suis</name>
    <dbReference type="NCBI Taxonomy" id="483139"/>
    <lineage>
        <taxon>Eukaryota</taxon>
        <taxon>Sar</taxon>
        <taxon>Alveolata</taxon>
        <taxon>Apicomplexa</taxon>
        <taxon>Conoidasida</taxon>
        <taxon>Coccidia</taxon>
        <taxon>Eucoccidiorida</taxon>
        <taxon>Eimeriorina</taxon>
        <taxon>Sarcocystidae</taxon>
        <taxon>Cystoisospora</taxon>
    </lineage>
</organism>
<sequence>MLDASGRSVTKVLSDFAKEAGLKEPPGIDTVVKFHIQH</sequence>
<dbReference type="VEuPathDB" id="ToxoDB:CSUI_003095"/>
<dbReference type="GeneID" id="94426504"/>
<dbReference type="RefSeq" id="XP_067924726.1">
    <property type="nucleotide sequence ID" value="XM_068063293.1"/>
</dbReference>
<protein>
    <submittedName>
        <fullName evidence="1">Uncharacterized protein</fullName>
    </submittedName>
</protein>
<dbReference type="EMBL" id="MIGC01001328">
    <property type="protein sequence ID" value="PHJ23049.1"/>
    <property type="molecule type" value="Genomic_DNA"/>
</dbReference>
<reference evidence="1 2" key="1">
    <citation type="journal article" date="2017" name="Int. J. Parasitol.">
        <title>The genome of the protozoan parasite Cystoisospora suis and a reverse vaccinology approach to identify vaccine candidates.</title>
        <authorList>
            <person name="Palmieri N."/>
            <person name="Shrestha A."/>
            <person name="Ruttkowski B."/>
            <person name="Beck T."/>
            <person name="Vogl C."/>
            <person name="Tomley F."/>
            <person name="Blake D.P."/>
            <person name="Joachim A."/>
        </authorList>
    </citation>
    <scope>NUCLEOTIDE SEQUENCE [LARGE SCALE GENOMIC DNA]</scope>
    <source>
        <strain evidence="1 2">Wien I</strain>
    </source>
</reference>
<name>A0A2C6L3Y5_9APIC</name>
<evidence type="ECO:0000313" key="2">
    <source>
        <dbReference type="Proteomes" id="UP000221165"/>
    </source>
</evidence>
<comment type="caution">
    <text evidence="1">The sequence shown here is derived from an EMBL/GenBank/DDBJ whole genome shotgun (WGS) entry which is preliminary data.</text>
</comment>
<keyword evidence="2" id="KW-1185">Reference proteome</keyword>
<gene>
    <name evidence="1" type="ORF">CSUI_003095</name>
</gene>